<dbReference type="SUPFAM" id="SSF51735">
    <property type="entry name" value="NAD(P)-binding Rossmann-fold domains"/>
    <property type="match status" value="1"/>
</dbReference>
<organism evidence="2 3">
    <name type="scientific">Actinophytocola gossypii</name>
    <dbReference type="NCBI Taxonomy" id="2812003"/>
    <lineage>
        <taxon>Bacteria</taxon>
        <taxon>Bacillati</taxon>
        <taxon>Actinomycetota</taxon>
        <taxon>Actinomycetes</taxon>
        <taxon>Pseudonocardiales</taxon>
        <taxon>Pseudonocardiaceae</taxon>
    </lineage>
</organism>
<dbReference type="InterPro" id="IPR051397">
    <property type="entry name" value="Zn-ADH-like_protein"/>
</dbReference>
<feature type="domain" description="Enoyl reductase (ER)" evidence="1">
    <location>
        <begin position="10"/>
        <end position="323"/>
    </location>
</feature>
<dbReference type="InterPro" id="IPR013154">
    <property type="entry name" value="ADH-like_N"/>
</dbReference>
<accession>A0ABT2J4Z6</accession>
<dbReference type="Pfam" id="PF13602">
    <property type="entry name" value="ADH_zinc_N_2"/>
    <property type="match status" value="1"/>
</dbReference>
<gene>
    <name evidence="2" type="ORF">JT362_07385</name>
</gene>
<sequence length="326" mass="33736">MRVIQVVRFGGPEVLVPADLADPVAGDAEVVVDVEVADVLFLDTQLRSGWGRGYFAVSPPYVAGNGVAGTVSAVGPGVDSALVGRRVIARVGPTMNEVQVPMGGYAERAVAAVGEVVEVPDGLPLRDAVTFLHDGPTALGLLHHAALQPGERVLINAAAGGLGALLVPRAKAAGATVVAAARGARKLELVREWGADVAVDYTESGWLDEVGGVDIVFDGAGGAVGEEAFGLVAEGGRYLSYGAASGDFPRVDQADASRRGVRYLGIQELRYDGPEARRELRALMAEAAAGRFRPFVGQAFPLERAADAHAAIEARRTVGKTVLEVG</sequence>
<dbReference type="PANTHER" id="PTHR43677">
    <property type="entry name" value="SHORT-CHAIN DEHYDROGENASE/REDUCTASE"/>
    <property type="match status" value="1"/>
</dbReference>
<name>A0ABT2J4Z6_9PSEU</name>
<evidence type="ECO:0000313" key="3">
    <source>
        <dbReference type="Proteomes" id="UP001156441"/>
    </source>
</evidence>
<dbReference type="InterPro" id="IPR020843">
    <property type="entry name" value="ER"/>
</dbReference>
<dbReference type="EMBL" id="JAFFZE010000006">
    <property type="protein sequence ID" value="MCT2582937.1"/>
    <property type="molecule type" value="Genomic_DNA"/>
</dbReference>
<comment type="caution">
    <text evidence="2">The sequence shown here is derived from an EMBL/GenBank/DDBJ whole genome shotgun (WGS) entry which is preliminary data.</text>
</comment>
<dbReference type="Proteomes" id="UP001156441">
    <property type="component" value="Unassembled WGS sequence"/>
</dbReference>
<dbReference type="Pfam" id="PF08240">
    <property type="entry name" value="ADH_N"/>
    <property type="match status" value="1"/>
</dbReference>
<dbReference type="PANTHER" id="PTHR43677:SF4">
    <property type="entry name" value="QUINONE OXIDOREDUCTASE-LIKE PROTEIN 2"/>
    <property type="match status" value="1"/>
</dbReference>
<dbReference type="InterPro" id="IPR011032">
    <property type="entry name" value="GroES-like_sf"/>
</dbReference>
<evidence type="ECO:0000259" key="1">
    <source>
        <dbReference type="SMART" id="SM00829"/>
    </source>
</evidence>
<proteinExistence type="predicted"/>
<evidence type="ECO:0000313" key="2">
    <source>
        <dbReference type="EMBL" id="MCT2582937.1"/>
    </source>
</evidence>
<dbReference type="Gene3D" id="3.40.50.720">
    <property type="entry name" value="NAD(P)-binding Rossmann-like Domain"/>
    <property type="match status" value="1"/>
</dbReference>
<dbReference type="SUPFAM" id="SSF50129">
    <property type="entry name" value="GroES-like"/>
    <property type="match status" value="1"/>
</dbReference>
<reference evidence="2 3" key="1">
    <citation type="submission" date="2021-02" db="EMBL/GenBank/DDBJ databases">
        <title>Actinophytocola xerophila sp. nov., isolated from soil of cotton cropping field.</title>
        <authorList>
            <person name="Huang R."/>
            <person name="Chen X."/>
            <person name="Ge X."/>
            <person name="Liu W."/>
        </authorList>
    </citation>
    <scope>NUCLEOTIDE SEQUENCE [LARGE SCALE GENOMIC DNA]</scope>
    <source>
        <strain evidence="2 3">S1-96</strain>
    </source>
</reference>
<dbReference type="RefSeq" id="WP_260190274.1">
    <property type="nucleotide sequence ID" value="NZ_JAFFZE010000006.1"/>
</dbReference>
<dbReference type="SMART" id="SM00829">
    <property type="entry name" value="PKS_ER"/>
    <property type="match status" value="1"/>
</dbReference>
<protein>
    <submittedName>
        <fullName evidence="2">Zinc-binding dehydrogenase</fullName>
    </submittedName>
</protein>
<dbReference type="Gene3D" id="3.90.180.10">
    <property type="entry name" value="Medium-chain alcohol dehydrogenases, catalytic domain"/>
    <property type="match status" value="1"/>
</dbReference>
<dbReference type="InterPro" id="IPR036291">
    <property type="entry name" value="NAD(P)-bd_dom_sf"/>
</dbReference>
<keyword evidence="3" id="KW-1185">Reference proteome</keyword>